<proteinExistence type="predicted"/>
<protein>
    <submittedName>
        <fullName evidence="2">Uncharacterized protein</fullName>
    </submittedName>
</protein>
<keyword evidence="1" id="KW-0472">Membrane</keyword>
<keyword evidence="1" id="KW-1133">Transmembrane helix</keyword>
<gene>
    <name evidence="2" type="ORF">VSP0166_LOCUS13625</name>
</gene>
<dbReference type="GO" id="GO:0016757">
    <property type="term" value="F:glycosyltransferase activity"/>
    <property type="evidence" value="ECO:0007669"/>
    <property type="project" value="InterPro"/>
</dbReference>
<accession>A0A7S4MMY4</accession>
<name>A0A7S4MMY4_9EUKA</name>
<evidence type="ECO:0000256" key="1">
    <source>
        <dbReference type="SAM" id="Phobius"/>
    </source>
</evidence>
<dbReference type="GO" id="GO:0000139">
    <property type="term" value="C:Golgi membrane"/>
    <property type="evidence" value="ECO:0007669"/>
    <property type="project" value="InterPro"/>
</dbReference>
<reference evidence="2" key="1">
    <citation type="submission" date="2021-01" db="EMBL/GenBank/DDBJ databases">
        <authorList>
            <person name="Corre E."/>
            <person name="Pelletier E."/>
            <person name="Niang G."/>
            <person name="Scheremetjew M."/>
            <person name="Finn R."/>
            <person name="Kale V."/>
            <person name="Holt S."/>
            <person name="Cochrane G."/>
            <person name="Meng A."/>
            <person name="Brown T."/>
            <person name="Cohen L."/>
        </authorList>
    </citation>
    <scope>NUCLEOTIDE SEQUENCE</scope>
    <source>
        <strain evidence="2">DIVA3 518/3/11/1/6</strain>
    </source>
</reference>
<dbReference type="PANTHER" id="PTHR31410:SF1">
    <property type="entry name" value="POST-GPI ATTACHMENT TO PROTEINS FACTOR 4"/>
    <property type="match status" value="1"/>
</dbReference>
<sequence length="316" mass="36114">MFTHTCLVVLLTCIIIIGVLFNMSVFVNFETLEGQDHMIVEQRHCPVCPTGPIVVDTDTIPEKTTKAQSLYSFSVATPTKRRPQCDYVHVIASAMWMNTSPDMIGTVVKHWTIINADRDFEEHSALAVVKNLFELPLKTWWSIIPTPDRGDLSPFDKPDRYGTPAHQRQWRNNESMDYIACVNSAIEACPNCTHIIILEDDFLMSGNWVETLLEDIETHGVQPVTALWYYAKGFEHTGTVATMWEKEFVVKFLPYLRQHMGDFPVDWAIGRFLQSLHLDYHYLSSSLGQHIGIKSSLETRKFTPVTRDFGPNGRTF</sequence>
<dbReference type="SUPFAM" id="SSF53448">
    <property type="entry name" value="Nucleotide-diphospho-sugar transferases"/>
    <property type="match status" value="1"/>
</dbReference>
<organism evidence="2">
    <name type="scientific">Vannella robusta</name>
    <dbReference type="NCBI Taxonomy" id="1487602"/>
    <lineage>
        <taxon>Eukaryota</taxon>
        <taxon>Amoebozoa</taxon>
        <taxon>Discosea</taxon>
        <taxon>Flabellinia</taxon>
        <taxon>Vannellidae</taxon>
        <taxon>Vannella</taxon>
    </lineage>
</organism>
<dbReference type="AlphaFoldDB" id="A0A7S4MMY4"/>
<keyword evidence="1" id="KW-0812">Transmembrane</keyword>
<evidence type="ECO:0000313" key="2">
    <source>
        <dbReference type="EMBL" id="CAE2231933.1"/>
    </source>
</evidence>
<feature type="transmembrane region" description="Helical" evidence="1">
    <location>
        <begin position="7"/>
        <end position="29"/>
    </location>
</feature>
<dbReference type="EMBL" id="HBKP01019219">
    <property type="protein sequence ID" value="CAE2231933.1"/>
    <property type="molecule type" value="Transcribed_RNA"/>
</dbReference>
<dbReference type="InterPro" id="IPR029044">
    <property type="entry name" value="Nucleotide-diphossugar_trans"/>
</dbReference>
<dbReference type="PANTHER" id="PTHR31410">
    <property type="entry name" value="TRANSMEMBRANE PROTEIN 246"/>
    <property type="match status" value="1"/>
</dbReference>
<dbReference type="InterPro" id="IPR029675">
    <property type="entry name" value="PGAP4"/>
</dbReference>
<dbReference type="GO" id="GO:0006506">
    <property type="term" value="P:GPI anchor biosynthetic process"/>
    <property type="evidence" value="ECO:0007669"/>
    <property type="project" value="InterPro"/>
</dbReference>